<dbReference type="PANTHER" id="PTHR34858">
    <property type="entry name" value="CYSO-CYSTEINE PEPTIDASE"/>
    <property type="match status" value="1"/>
</dbReference>
<keyword evidence="2" id="KW-0645">Protease</keyword>
<dbReference type="InterPro" id="IPR000064">
    <property type="entry name" value="NLP_P60_dom"/>
</dbReference>
<name>A0A0H2VC57_ECOL6</name>
<dbReference type="CDD" id="cd08073">
    <property type="entry name" value="MPN_NLPC_P60"/>
    <property type="match status" value="1"/>
</dbReference>
<dbReference type="SMART" id="SM00232">
    <property type="entry name" value="JAB_MPN"/>
    <property type="match status" value="1"/>
</dbReference>
<dbReference type="PROSITE" id="PS51935">
    <property type="entry name" value="NLPC_P60"/>
    <property type="match status" value="1"/>
</dbReference>
<dbReference type="Pfam" id="PF14464">
    <property type="entry name" value="Prok-JAB"/>
    <property type="match status" value="1"/>
</dbReference>
<reference evidence="10 11" key="1">
    <citation type="journal article" date="2002" name="Proc. Natl. Acad. Sci. U.S.A.">
        <title>Extensive mosaic structure revealed by the complete genome sequence of uropathogenic Escherichia coli.</title>
        <authorList>
            <person name="Welch R.A."/>
            <person name="Burland V."/>
            <person name="Plunkett G.III."/>
            <person name="Redford P."/>
            <person name="Roesch P."/>
            <person name="Rasko D."/>
            <person name="Buckles E.L."/>
            <person name="Liou S.R."/>
            <person name="Boutin A."/>
            <person name="Hackett J."/>
            <person name="Stroud D."/>
            <person name="Mayhew G.F."/>
            <person name="Rose D.J."/>
            <person name="Zhou S."/>
            <person name="Schwartz D.C."/>
            <person name="Perna N.T."/>
            <person name="Mobley H.L."/>
            <person name="Donnenberg M.S."/>
            <person name="Blattner F.R."/>
        </authorList>
    </citation>
    <scope>NUCLEOTIDE SEQUENCE [LARGE SCALE GENOMIC DNA]</scope>
    <source>
        <strain evidence="11">CFT073 / ATCC 700928 / UPEC</strain>
    </source>
</reference>
<dbReference type="Proteomes" id="UP000001410">
    <property type="component" value="Chromosome"/>
</dbReference>
<evidence type="ECO:0000256" key="6">
    <source>
        <dbReference type="ARBA" id="ARBA00022833"/>
    </source>
</evidence>
<dbReference type="AlphaFoldDB" id="A0A0H2VC57"/>
<dbReference type="SMR" id="A0A0H2VC57"/>
<evidence type="ECO:0000256" key="7">
    <source>
        <dbReference type="ARBA" id="ARBA00023049"/>
    </source>
</evidence>
<evidence type="ECO:0000313" key="10">
    <source>
        <dbReference type="EMBL" id="AAN81608.1"/>
    </source>
</evidence>
<dbReference type="InterPro" id="IPR037518">
    <property type="entry name" value="MPN"/>
</dbReference>
<feature type="domain" description="NlpC/P60" evidence="9">
    <location>
        <begin position="102"/>
        <end position="248"/>
    </location>
</feature>
<keyword evidence="4" id="KW-0378">Hydrolase</keyword>
<sequence>MAASFPLTNFRSNPMTETESAILAHALRCAPAESCGFVVRAPEGERYFPCVNISGEPEDYFRMAPEDWLQAEMQGEIVALVHSHPGGLPWLSEADRRLQVQSDLPWWLVCRGAIHKFRCVPHLTGRRFEHGVTDCYTLFRDAYHLAGIEMPDFHRGDDWWRNGQNLYLGNMEATGFYRVALTEAQPGDVLLCCFGSSVPNHAAIYCGDGELLHHIPEQLSKRERYTDKWQRRTHSLWRHREWHASAFTGICNDLAAASTFV</sequence>
<keyword evidence="3" id="KW-0479">Metal-binding</keyword>
<proteinExistence type="inferred from homology"/>
<dbReference type="SUPFAM" id="SSF54001">
    <property type="entry name" value="Cysteine proteinases"/>
    <property type="match status" value="1"/>
</dbReference>
<protein>
    <submittedName>
        <fullName evidence="10">Putative tail fiber component K of prophage</fullName>
    </submittedName>
</protein>
<dbReference type="STRING" id="199310.c3156"/>
<evidence type="ECO:0000256" key="1">
    <source>
        <dbReference type="ARBA" id="ARBA00007074"/>
    </source>
</evidence>
<dbReference type="GO" id="GO:0006508">
    <property type="term" value="P:proteolysis"/>
    <property type="evidence" value="ECO:0007669"/>
    <property type="project" value="UniProtKB-KW"/>
</dbReference>
<dbReference type="PANTHER" id="PTHR34858:SF1">
    <property type="entry name" value="CYSO-CYSTEINE PEPTIDASE"/>
    <property type="match status" value="1"/>
</dbReference>
<gene>
    <name evidence="10" type="ordered locus">c3156</name>
</gene>
<dbReference type="GO" id="GO:0008270">
    <property type="term" value="F:zinc ion binding"/>
    <property type="evidence" value="ECO:0007669"/>
    <property type="project" value="TreeGrafter"/>
</dbReference>
<keyword evidence="11" id="KW-1185">Reference proteome</keyword>
<dbReference type="InterPro" id="IPR000555">
    <property type="entry name" value="JAMM/MPN+_dom"/>
</dbReference>
<keyword evidence="5" id="KW-0788">Thiol protease</keyword>
<evidence type="ECO:0000259" key="8">
    <source>
        <dbReference type="PROSITE" id="PS50249"/>
    </source>
</evidence>
<dbReference type="GO" id="GO:0008234">
    <property type="term" value="F:cysteine-type peptidase activity"/>
    <property type="evidence" value="ECO:0007669"/>
    <property type="project" value="UniProtKB-KW"/>
</dbReference>
<organism evidence="10 11">
    <name type="scientific">Escherichia coli O6:H1 (strain CFT073 / ATCC 700928 / UPEC)</name>
    <dbReference type="NCBI Taxonomy" id="199310"/>
    <lineage>
        <taxon>Bacteria</taxon>
        <taxon>Pseudomonadati</taxon>
        <taxon>Pseudomonadota</taxon>
        <taxon>Gammaproteobacteria</taxon>
        <taxon>Enterobacterales</taxon>
        <taxon>Enterobacteriaceae</taxon>
        <taxon>Escherichia</taxon>
    </lineage>
</organism>
<dbReference type="eggNOG" id="COG0791">
    <property type="taxonomic scope" value="Bacteria"/>
</dbReference>
<evidence type="ECO:0000256" key="4">
    <source>
        <dbReference type="ARBA" id="ARBA00022801"/>
    </source>
</evidence>
<dbReference type="HOGENOM" id="CLU_071796_0_1_6"/>
<dbReference type="InterPro" id="IPR028090">
    <property type="entry name" value="JAB_dom_prok"/>
</dbReference>
<dbReference type="Gene3D" id="3.40.140.10">
    <property type="entry name" value="Cytidine Deaminase, domain 2"/>
    <property type="match status" value="1"/>
</dbReference>
<dbReference type="eggNOG" id="COG1310">
    <property type="taxonomic scope" value="Bacteria"/>
</dbReference>
<keyword evidence="7" id="KW-0482">Metalloprotease</keyword>
<dbReference type="KEGG" id="ecc:c3156"/>
<dbReference type="EMBL" id="AE014075">
    <property type="protein sequence ID" value="AAN81608.1"/>
    <property type="molecule type" value="Genomic_DNA"/>
</dbReference>
<evidence type="ECO:0000256" key="5">
    <source>
        <dbReference type="ARBA" id="ARBA00022807"/>
    </source>
</evidence>
<dbReference type="GO" id="GO:0008235">
    <property type="term" value="F:metalloexopeptidase activity"/>
    <property type="evidence" value="ECO:0007669"/>
    <property type="project" value="TreeGrafter"/>
</dbReference>
<dbReference type="PROSITE" id="PS50249">
    <property type="entry name" value="MPN"/>
    <property type="match status" value="1"/>
</dbReference>
<comment type="similarity">
    <text evidence="1">Belongs to the peptidase C40 family.</text>
</comment>
<evidence type="ECO:0000256" key="3">
    <source>
        <dbReference type="ARBA" id="ARBA00022723"/>
    </source>
</evidence>
<feature type="domain" description="MPN" evidence="8">
    <location>
        <begin position="1"/>
        <end position="139"/>
    </location>
</feature>
<evidence type="ECO:0000256" key="2">
    <source>
        <dbReference type="ARBA" id="ARBA00022670"/>
    </source>
</evidence>
<evidence type="ECO:0000259" key="9">
    <source>
        <dbReference type="PROSITE" id="PS51935"/>
    </source>
</evidence>
<dbReference type="InterPro" id="IPR038765">
    <property type="entry name" value="Papain-like_cys_pep_sf"/>
</dbReference>
<dbReference type="InterPro" id="IPR051929">
    <property type="entry name" value="VirAsm_ModProt"/>
</dbReference>
<dbReference type="Pfam" id="PF00877">
    <property type="entry name" value="NLPC_P60"/>
    <property type="match status" value="1"/>
</dbReference>
<accession>A0A0H2VC57</accession>
<evidence type="ECO:0000313" key="11">
    <source>
        <dbReference type="Proteomes" id="UP000001410"/>
    </source>
</evidence>
<keyword evidence="6" id="KW-0862">Zinc</keyword>
<dbReference type="SUPFAM" id="SSF102712">
    <property type="entry name" value="JAB1/MPN domain"/>
    <property type="match status" value="1"/>
</dbReference>